<dbReference type="Proteomes" id="UP000183410">
    <property type="component" value="Unassembled WGS sequence"/>
</dbReference>
<reference evidence="2" key="1">
    <citation type="submission" date="2016-10" db="EMBL/GenBank/DDBJ databases">
        <authorList>
            <person name="Varghese N."/>
            <person name="Submissions S."/>
        </authorList>
    </citation>
    <scope>NUCLEOTIDE SEQUENCE [LARGE SCALE GENOMIC DNA]</scope>
    <source>
        <strain evidence="2">CGMCC 1.10223</strain>
    </source>
</reference>
<dbReference type="OrthoDB" id="249246at2"/>
<evidence type="ECO:0000313" key="1">
    <source>
        <dbReference type="EMBL" id="SFE66361.1"/>
    </source>
</evidence>
<proteinExistence type="predicted"/>
<evidence type="ECO:0000313" key="2">
    <source>
        <dbReference type="Proteomes" id="UP000183410"/>
    </source>
</evidence>
<dbReference type="EMBL" id="FONN01000005">
    <property type="protein sequence ID" value="SFE66361.1"/>
    <property type="molecule type" value="Genomic_DNA"/>
</dbReference>
<sequence>MAEFIDEAFLEMQQEREREARRQALEEQLSIPNVVEGIQSGLLVLGAEELHFTETMLLDRKISLRIPTSFTPMPEEYVAIKYPAARRPKYIFTDDSLCINVNVNPTENRMYNDEMKKMHTELMGMLGRMQPNASWLEQDVLQLGECMDFYHEKQVIGEEQKQVGFYECITPAMDGSIYSLTFFIAYEEKGLFFSLNCTEKHMKLWRPIAHGIMASLRVYVPDMEGGLGDE</sequence>
<gene>
    <name evidence="1" type="ORF">SAMN04487969_10513</name>
</gene>
<accession>A0A1I2CDH1</accession>
<keyword evidence="2" id="KW-1185">Reference proteome</keyword>
<organism evidence="1 2">
    <name type="scientific">Paenibacillus algorifonticola</name>
    <dbReference type="NCBI Taxonomy" id="684063"/>
    <lineage>
        <taxon>Bacteria</taxon>
        <taxon>Bacillati</taxon>
        <taxon>Bacillota</taxon>
        <taxon>Bacilli</taxon>
        <taxon>Bacillales</taxon>
        <taxon>Paenibacillaceae</taxon>
        <taxon>Paenibacillus</taxon>
    </lineage>
</organism>
<protein>
    <submittedName>
        <fullName evidence="1">Uncharacterized protein</fullName>
    </submittedName>
</protein>
<dbReference type="AlphaFoldDB" id="A0A1I2CDH1"/>
<dbReference type="RefSeq" id="WP_143088488.1">
    <property type="nucleotide sequence ID" value="NZ_FONN01000005.1"/>
</dbReference>
<name>A0A1I2CDH1_9BACL</name>